<dbReference type="Pfam" id="PF01058">
    <property type="entry name" value="Oxidored_q6"/>
    <property type="match status" value="1"/>
</dbReference>
<dbReference type="EMBL" id="JAPHEH010000001">
    <property type="protein sequence ID" value="MDG4475989.1"/>
    <property type="molecule type" value="Genomic_DNA"/>
</dbReference>
<dbReference type="InterPro" id="IPR051349">
    <property type="entry name" value="Hydrogenase_assoc-protein"/>
</dbReference>
<dbReference type="RefSeq" id="WP_307632959.1">
    <property type="nucleotide sequence ID" value="NZ_JAPHEH010000001.1"/>
</dbReference>
<dbReference type="GO" id="GO:0051536">
    <property type="term" value="F:iron-sulfur cluster binding"/>
    <property type="evidence" value="ECO:0007669"/>
    <property type="project" value="InterPro"/>
</dbReference>
<reference evidence="5" key="1">
    <citation type="journal article" date="2022" name="bioRxiv">
        <title>Thiovibrio frasassiensisgen. nov., sp. nov., an autotrophic, elemental sulfur disproportionating bacterium isolated from sulfidic karst sediment, and proposal of Thiovibrionaceae fam. nov.</title>
        <authorList>
            <person name="Aronson H."/>
            <person name="Thomas C."/>
            <person name="Bhattacharyya M."/>
            <person name="Eckstein S."/>
            <person name="Jensen S."/>
            <person name="Barco R."/>
            <person name="Macalady J."/>
            <person name="Amend J."/>
        </authorList>
    </citation>
    <scope>NUCLEOTIDE SEQUENCE</scope>
    <source>
        <strain evidence="5">RS19-109</strain>
    </source>
</reference>
<dbReference type="GO" id="GO:0042597">
    <property type="term" value="C:periplasmic space"/>
    <property type="evidence" value="ECO:0007669"/>
    <property type="project" value="UniProtKB-SubCell"/>
</dbReference>
<evidence type="ECO:0000313" key="6">
    <source>
        <dbReference type="Proteomes" id="UP001154240"/>
    </source>
</evidence>
<dbReference type="SUPFAM" id="SSF56770">
    <property type="entry name" value="HydA/Nqo6-like"/>
    <property type="match status" value="1"/>
</dbReference>
<accession>A0A9X4RLR7</accession>
<name>A0A9X4RLR7_9BACT</name>
<dbReference type="PANTHER" id="PTHR42845:SF1">
    <property type="entry name" value="HYDROGENASE SMALL SUBUNIT"/>
    <property type="match status" value="1"/>
</dbReference>
<evidence type="ECO:0000256" key="3">
    <source>
        <dbReference type="ARBA" id="ARBA00023002"/>
    </source>
</evidence>
<dbReference type="InterPro" id="IPR037024">
    <property type="entry name" value="NiFe_Hase_small_N_sf"/>
</dbReference>
<keyword evidence="2" id="KW-0574">Periplasm</keyword>
<dbReference type="Proteomes" id="UP001154240">
    <property type="component" value="Unassembled WGS sequence"/>
</dbReference>
<dbReference type="InterPro" id="IPR006137">
    <property type="entry name" value="NADH_UbQ_OxRdtase-like_20kDa"/>
</dbReference>
<sequence length="272" mass="30596">MSEQLSYLGVPLTRPKVGFFELSSCEGCQLQLLNNEATLLDFLNLVEIVNFREGMSERADTYDIAFVEGSVTRKDEIARLSEIRKNAKILVALGSCACFGGVNQLKNRFRDLEWVKKEVYGDFPIESMEVHPLADFVRVDLEIFGCPIKKEEVERIVTNLVLGKAVHHPEYPVCMECKANENICLFELGEPCLGPITRAGCDAWCTSNRRGCWGCRGPAESANLTQLEEIMRTYGFSSETLLDRLECFGGFASFTETIRSRGKKTPSKRKKP</sequence>
<evidence type="ECO:0000256" key="1">
    <source>
        <dbReference type="ARBA" id="ARBA00004418"/>
    </source>
</evidence>
<reference evidence="5" key="2">
    <citation type="submission" date="2022-10" db="EMBL/GenBank/DDBJ databases">
        <authorList>
            <person name="Aronson H.S."/>
        </authorList>
    </citation>
    <scope>NUCLEOTIDE SEQUENCE</scope>
    <source>
        <strain evidence="5">RS19-109</strain>
    </source>
</reference>
<dbReference type="AlphaFoldDB" id="A0A9X4RLR7"/>
<proteinExistence type="predicted"/>
<evidence type="ECO:0000313" key="5">
    <source>
        <dbReference type="EMBL" id="MDG4475989.1"/>
    </source>
</evidence>
<evidence type="ECO:0000256" key="2">
    <source>
        <dbReference type="ARBA" id="ARBA00022764"/>
    </source>
</evidence>
<dbReference type="GO" id="GO:0016491">
    <property type="term" value="F:oxidoreductase activity"/>
    <property type="evidence" value="ECO:0007669"/>
    <property type="project" value="UniProtKB-KW"/>
</dbReference>
<gene>
    <name evidence="5" type="ORF">OLX77_07440</name>
</gene>
<evidence type="ECO:0000259" key="4">
    <source>
        <dbReference type="Pfam" id="PF01058"/>
    </source>
</evidence>
<comment type="subcellular location">
    <subcellularLocation>
        <location evidence="1">Periplasm</location>
    </subcellularLocation>
</comment>
<comment type="caution">
    <text evidence="5">The sequence shown here is derived from an EMBL/GenBank/DDBJ whole genome shotgun (WGS) entry which is preliminary data.</text>
</comment>
<feature type="domain" description="NADH:ubiquinone oxidoreductase-like 20kDa subunit" evidence="4">
    <location>
        <begin position="25"/>
        <end position="159"/>
    </location>
</feature>
<organism evidence="5 6">
    <name type="scientific">Thiovibrio frasassiensis</name>
    <dbReference type="NCBI Taxonomy" id="2984131"/>
    <lineage>
        <taxon>Bacteria</taxon>
        <taxon>Pseudomonadati</taxon>
        <taxon>Thermodesulfobacteriota</taxon>
        <taxon>Desulfobulbia</taxon>
        <taxon>Desulfobulbales</taxon>
        <taxon>Thiovibrionaceae</taxon>
        <taxon>Thiovibrio</taxon>
    </lineage>
</organism>
<protein>
    <submittedName>
        <fullName evidence="5">NADH:ubiquinone oxidoreductase</fullName>
    </submittedName>
</protein>
<dbReference type="Gene3D" id="3.40.50.700">
    <property type="entry name" value="NADH:ubiquinone oxidoreductase-like, 20kDa subunit"/>
    <property type="match status" value="1"/>
</dbReference>
<keyword evidence="3" id="KW-0560">Oxidoreductase</keyword>
<dbReference type="PANTHER" id="PTHR42845">
    <property type="entry name" value="COENZYME F420-REDUCING HYDROGENASE, GAMMA SUBUNIT"/>
    <property type="match status" value="1"/>
</dbReference>
<keyword evidence="6" id="KW-1185">Reference proteome</keyword>